<dbReference type="FunFam" id="3.30.1180.20:FF:000001">
    <property type="entry name" value="Dihydroxyacetone kinase 1"/>
    <property type="match status" value="1"/>
</dbReference>
<dbReference type="OrthoDB" id="1724672at2759"/>
<dbReference type="SUPFAM" id="SSF101473">
    <property type="entry name" value="DhaL-like"/>
    <property type="match status" value="1"/>
</dbReference>
<dbReference type="FunFam" id="1.25.40.340:FF:000001">
    <property type="entry name" value="Dihydroxyacetone kinase 1"/>
    <property type="match status" value="1"/>
</dbReference>
<evidence type="ECO:0000313" key="17">
    <source>
        <dbReference type="Proteomes" id="UP000027222"/>
    </source>
</evidence>
<proteinExistence type="inferred from homology"/>
<feature type="domain" description="DhaK" evidence="15">
    <location>
        <begin position="11"/>
        <end position="369"/>
    </location>
</feature>
<dbReference type="PROSITE" id="PS51481">
    <property type="entry name" value="DHAK"/>
    <property type="match status" value="1"/>
</dbReference>
<dbReference type="Gene3D" id="3.40.50.10440">
    <property type="entry name" value="Dihydroxyacetone kinase, domain 1"/>
    <property type="match status" value="1"/>
</dbReference>
<evidence type="ECO:0000313" key="16">
    <source>
        <dbReference type="EMBL" id="KDR80673.1"/>
    </source>
</evidence>
<keyword evidence="4" id="KW-0808">Transferase</keyword>
<evidence type="ECO:0000256" key="6">
    <source>
        <dbReference type="ARBA" id="ARBA00022777"/>
    </source>
</evidence>
<gene>
    <name evidence="16" type="ORF">GALMADRAFT_135800</name>
</gene>
<protein>
    <recommendedName>
        <fullName evidence="18">Dihydroxyacetone kinase</fullName>
    </recommendedName>
</protein>
<dbReference type="AlphaFoldDB" id="A0A067TNX3"/>
<keyword evidence="6" id="KW-0418">Kinase</keyword>
<dbReference type="PANTHER" id="PTHR28629:SF14">
    <property type="entry name" value="DIHYDROXYACETONE KINASE 1"/>
    <property type="match status" value="1"/>
</dbReference>
<evidence type="ECO:0000256" key="5">
    <source>
        <dbReference type="ARBA" id="ARBA00022741"/>
    </source>
</evidence>
<dbReference type="InterPro" id="IPR036117">
    <property type="entry name" value="DhaL_dom_sf"/>
</dbReference>
<dbReference type="GO" id="GO:0050354">
    <property type="term" value="F:triokinase activity"/>
    <property type="evidence" value="ECO:0007669"/>
    <property type="project" value="UniProtKB-EC"/>
</dbReference>
<dbReference type="Pfam" id="PF02734">
    <property type="entry name" value="Dak2"/>
    <property type="match status" value="1"/>
</dbReference>
<dbReference type="SUPFAM" id="SSF82549">
    <property type="entry name" value="DAK1/DegV-like"/>
    <property type="match status" value="1"/>
</dbReference>
<evidence type="ECO:0000256" key="10">
    <source>
        <dbReference type="ARBA" id="ARBA00048898"/>
    </source>
</evidence>
<evidence type="ECO:0000256" key="12">
    <source>
        <dbReference type="PIRSR" id="PIRSR612734-2"/>
    </source>
</evidence>
<dbReference type="GO" id="GO:0019588">
    <property type="term" value="P:anaerobic glycerol catabolic process"/>
    <property type="evidence" value="ECO:0007669"/>
    <property type="project" value="UniProtKB-UniPathway"/>
</dbReference>
<evidence type="ECO:0000259" key="14">
    <source>
        <dbReference type="PROSITE" id="PS51480"/>
    </source>
</evidence>
<evidence type="ECO:0008006" key="18">
    <source>
        <dbReference type="Google" id="ProtNLM"/>
    </source>
</evidence>
<evidence type="ECO:0000256" key="13">
    <source>
        <dbReference type="SAM" id="MobiDB-lite"/>
    </source>
</evidence>
<name>A0A067TNX3_GALM3</name>
<dbReference type="GO" id="GO:0004371">
    <property type="term" value="F:glycerone kinase activity"/>
    <property type="evidence" value="ECO:0007669"/>
    <property type="project" value="UniProtKB-EC"/>
</dbReference>
<dbReference type="GO" id="GO:0005524">
    <property type="term" value="F:ATP binding"/>
    <property type="evidence" value="ECO:0007669"/>
    <property type="project" value="UniProtKB-KW"/>
</dbReference>
<accession>A0A067TNX3</accession>
<feature type="binding site" evidence="12">
    <location>
        <position position="127"/>
    </location>
    <ligand>
        <name>substrate</name>
    </ligand>
</feature>
<dbReference type="NCBIfam" id="TIGR02361">
    <property type="entry name" value="dak_ATP"/>
    <property type="match status" value="1"/>
</dbReference>
<dbReference type="UniPathway" id="UPA00617">
    <property type="reaction ID" value="UER00669"/>
</dbReference>
<dbReference type="PROSITE" id="PS51480">
    <property type="entry name" value="DHAL"/>
    <property type="match status" value="1"/>
</dbReference>
<comment type="catalytic activity">
    <reaction evidence="9">
        <text>D-glyceraldehyde + ATP = D-glyceraldehyde 3-phosphate + ADP + H(+)</text>
        <dbReference type="Rhea" id="RHEA:13941"/>
        <dbReference type="ChEBI" id="CHEBI:15378"/>
        <dbReference type="ChEBI" id="CHEBI:17378"/>
        <dbReference type="ChEBI" id="CHEBI:30616"/>
        <dbReference type="ChEBI" id="CHEBI:59776"/>
        <dbReference type="ChEBI" id="CHEBI:456216"/>
        <dbReference type="EC" id="2.7.1.28"/>
    </reaction>
</comment>
<evidence type="ECO:0000256" key="4">
    <source>
        <dbReference type="ARBA" id="ARBA00022679"/>
    </source>
</evidence>
<keyword evidence="8" id="KW-0067">ATP-binding</keyword>
<sequence>MSVQSKHLLNSPSTLVVDSLKGLCAINPQIALDIPNKIVYVESRDRSKVALMCGGGSGHEPAHAGFVGQGILTGAVCGNIFASPNASQVRRGIELLDNDKGRVFLPINSDVTHKEISHMTSRNYTGDVLNFGLAKEQYAALHPEKADRIKFVVVGDDVAVGRKQGKIVGRRGLAGTVLVYKVAGAMAHRGGTLDEVYSLATWVASRVVTIGVSLGHTHVPGTAPMTSDLSPSEIEVGLGIHNESGHSRLSPIPKLSDLISQLLEFLISTSDPDRSFAPFTGKDNVVLLVNNLGGLSELELGGIVGEVRRQLDARGFTTSRVLAGTFMTSLNMPGFSITLLLLPAKKEANAPSADIILSLLDDKPEVPGWKWSSSSSPLPESKQIASSKQVQAGENDIKQVTLPDSKAFVESINRAAHALIKAEPDITRMDSIAGDGDCGLTLKAGAEGVLAKIDSGDISGDDLVRSIINIAQVAEEAMGGTSGALYSIFFSGLAQGLQADTTENEKMTHEAWQRALKSALEKLYTYTRARPPSRTLVDPLAAFINTFCSSNGNYSEAATASAKAAEATKDLEAKAGRSAYVEGDRLIKEKIPDPGAWGVKTILDNLL</sequence>
<feature type="region of interest" description="Disordered" evidence="13">
    <location>
        <begin position="369"/>
        <end position="390"/>
    </location>
</feature>
<evidence type="ECO:0000256" key="3">
    <source>
        <dbReference type="ARBA" id="ARBA00008757"/>
    </source>
</evidence>
<evidence type="ECO:0000256" key="1">
    <source>
        <dbReference type="ARBA" id="ARBA00003264"/>
    </source>
</evidence>
<dbReference type="SMART" id="SM01120">
    <property type="entry name" value="Dak2"/>
    <property type="match status" value="1"/>
</dbReference>
<dbReference type="Gene3D" id="1.25.40.340">
    <property type="match status" value="1"/>
</dbReference>
<dbReference type="InterPro" id="IPR004007">
    <property type="entry name" value="DhaL_dom"/>
</dbReference>
<reference evidence="17" key="1">
    <citation type="journal article" date="2014" name="Proc. Natl. Acad. Sci. U.S.A.">
        <title>Extensive sampling of basidiomycete genomes demonstrates inadequacy of the white-rot/brown-rot paradigm for wood decay fungi.</title>
        <authorList>
            <person name="Riley R."/>
            <person name="Salamov A.A."/>
            <person name="Brown D.W."/>
            <person name="Nagy L.G."/>
            <person name="Floudas D."/>
            <person name="Held B.W."/>
            <person name="Levasseur A."/>
            <person name="Lombard V."/>
            <person name="Morin E."/>
            <person name="Otillar R."/>
            <person name="Lindquist E.A."/>
            <person name="Sun H."/>
            <person name="LaButti K.M."/>
            <person name="Schmutz J."/>
            <person name="Jabbour D."/>
            <person name="Luo H."/>
            <person name="Baker S.E."/>
            <person name="Pisabarro A.G."/>
            <person name="Walton J.D."/>
            <person name="Blanchette R.A."/>
            <person name="Henrissat B."/>
            <person name="Martin F."/>
            <person name="Cullen D."/>
            <person name="Hibbett D.S."/>
            <person name="Grigoriev I.V."/>
        </authorList>
    </citation>
    <scope>NUCLEOTIDE SEQUENCE [LARGE SCALE GENOMIC DNA]</scope>
    <source>
        <strain evidence="17">CBS 339.88</strain>
    </source>
</reference>
<feature type="domain" description="DhaL" evidence="14">
    <location>
        <begin position="406"/>
        <end position="607"/>
    </location>
</feature>
<comment type="pathway">
    <text evidence="2">Polyol metabolism; glycerol fermentation; glycerone phosphate from glycerol (oxidative route): step 2/2.</text>
</comment>
<dbReference type="GO" id="GO:0005829">
    <property type="term" value="C:cytosol"/>
    <property type="evidence" value="ECO:0007669"/>
    <property type="project" value="TreeGrafter"/>
</dbReference>
<feature type="binding site" evidence="12">
    <location>
        <begin position="56"/>
        <end position="59"/>
    </location>
    <ligand>
        <name>substrate</name>
    </ligand>
</feature>
<dbReference type="InterPro" id="IPR004006">
    <property type="entry name" value="DhaK_dom"/>
</dbReference>
<comment type="catalytic activity">
    <reaction evidence="10">
        <text>dihydroxyacetone + ATP = dihydroxyacetone phosphate + ADP + H(+)</text>
        <dbReference type="Rhea" id="RHEA:15773"/>
        <dbReference type="ChEBI" id="CHEBI:15378"/>
        <dbReference type="ChEBI" id="CHEBI:16016"/>
        <dbReference type="ChEBI" id="CHEBI:30616"/>
        <dbReference type="ChEBI" id="CHEBI:57642"/>
        <dbReference type="ChEBI" id="CHEBI:456216"/>
        <dbReference type="EC" id="2.7.1.29"/>
    </reaction>
</comment>
<dbReference type="InterPro" id="IPR050861">
    <property type="entry name" value="Dihydroxyacetone_Kinase"/>
</dbReference>
<evidence type="ECO:0000256" key="8">
    <source>
        <dbReference type="ARBA" id="ARBA00022840"/>
    </source>
</evidence>
<dbReference type="InterPro" id="IPR012734">
    <property type="entry name" value="DhaK_ATP"/>
</dbReference>
<keyword evidence="7" id="KW-0319">Glycerol metabolism</keyword>
<dbReference type="FunFam" id="3.40.50.10440:FF:000001">
    <property type="entry name" value="Dihydroxyacetone kinase, DhaK subunit"/>
    <property type="match status" value="1"/>
</dbReference>
<dbReference type="STRING" id="685588.A0A067TNX3"/>
<comment type="similarity">
    <text evidence="3">Belongs to the dihydroxyacetone kinase (DAK) family.</text>
</comment>
<evidence type="ECO:0000256" key="9">
    <source>
        <dbReference type="ARBA" id="ARBA00047974"/>
    </source>
</evidence>
<evidence type="ECO:0000256" key="11">
    <source>
        <dbReference type="PIRSR" id="PIRSR612734-1"/>
    </source>
</evidence>
<organism evidence="16 17">
    <name type="scientific">Galerina marginata (strain CBS 339.88)</name>
    <dbReference type="NCBI Taxonomy" id="685588"/>
    <lineage>
        <taxon>Eukaryota</taxon>
        <taxon>Fungi</taxon>
        <taxon>Dikarya</taxon>
        <taxon>Basidiomycota</taxon>
        <taxon>Agaricomycotina</taxon>
        <taxon>Agaricomycetes</taxon>
        <taxon>Agaricomycetidae</taxon>
        <taxon>Agaricales</taxon>
        <taxon>Agaricineae</taxon>
        <taxon>Strophariaceae</taxon>
        <taxon>Galerina</taxon>
    </lineage>
</organism>
<dbReference type="Proteomes" id="UP000027222">
    <property type="component" value="Unassembled WGS sequence"/>
</dbReference>
<keyword evidence="5" id="KW-0547">Nucleotide-binding</keyword>
<dbReference type="Pfam" id="PF02733">
    <property type="entry name" value="Dak1"/>
    <property type="match status" value="1"/>
</dbReference>
<feature type="active site" description="Tele-hemiaminal-histidine intermediate" evidence="11">
    <location>
        <position position="241"/>
    </location>
</feature>
<dbReference type="EMBL" id="KL142371">
    <property type="protein sequence ID" value="KDR80673.1"/>
    <property type="molecule type" value="Genomic_DNA"/>
</dbReference>
<dbReference type="HOGENOM" id="CLU_017054_6_0_1"/>
<evidence type="ECO:0000256" key="7">
    <source>
        <dbReference type="ARBA" id="ARBA00022798"/>
    </source>
</evidence>
<evidence type="ECO:0000259" key="15">
    <source>
        <dbReference type="PROSITE" id="PS51481"/>
    </source>
</evidence>
<keyword evidence="17" id="KW-1185">Reference proteome</keyword>
<dbReference type="PANTHER" id="PTHR28629">
    <property type="entry name" value="TRIOKINASE/FMN CYCLASE"/>
    <property type="match status" value="1"/>
</dbReference>
<dbReference type="Gene3D" id="3.30.1180.20">
    <property type="entry name" value="Dihydroxyacetone kinase, domain 2"/>
    <property type="match status" value="1"/>
</dbReference>
<evidence type="ECO:0000256" key="2">
    <source>
        <dbReference type="ARBA" id="ARBA00004778"/>
    </source>
</evidence>
<comment type="function">
    <text evidence="1">Catalyzes both the phosphorylation of dihydroxyacetone and of glyceraldehyde.</text>
</comment>